<proteinExistence type="predicted"/>
<dbReference type="Proteomes" id="UP001151760">
    <property type="component" value="Unassembled WGS sequence"/>
</dbReference>
<organism evidence="1 2">
    <name type="scientific">Tanacetum coccineum</name>
    <dbReference type="NCBI Taxonomy" id="301880"/>
    <lineage>
        <taxon>Eukaryota</taxon>
        <taxon>Viridiplantae</taxon>
        <taxon>Streptophyta</taxon>
        <taxon>Embryophyta</taxon>
        <taxon>Tracheophyta</taxon>
        <taxon>Spermatophyta</taxon>
        <taxon>Magnoliopsida</taxon>
        <taxon>eudicotyledons</taxon>
        <taxon>Gunneridae</taxon>
        <taxon>Pentapetalae</taxon>
        <taxon>asterids</taxon>
        <taxon>campanulids</taxon>
        <taxon>Asterales</taxon>
        <taxon>Asteraceae</taxon>
        <taxon>Asteroideae</taxon>
        <taxon>Anthemideae</taxon>
        <taxon>Anthemidinae</taxon>
        <taxon>Tanacetum</taxon>
    </lineage>
</organism>
<reference evidence="1" key="1">
    <citation type="journal article" date="2022" name="Int. J. Mol. Sci.">
        <title>Draft Genome of Tanacetum Coccineum: Genomic Comparison of Closely Related Tanacetum-Family Plants.</title>
        <authorList>
            <person name="Yamashiro T."/>
            <person name="Shiraishi A."/>
            <person name="Nakayama K."/>
            <person name="Satake H."/>
        </authorList>
    </citation>
    <scope>NUCLEOTIDE SEQUENCE</scope>
</reference>
<sequence>MKKIDCGLGLFSMMRDGVGIRSRHYQIDDEETGASRRGGVVGATRAKLGNRALDKRVRGEESAADVEDMFIDIFKHRTSYLEGMNDCYCAESRSGVPRRSYGLRVYSMRWRVGRRHWRGSLSDLGGRWTGVCERTSVSCAQVVGELWTLLGLWIYRGCYIVEEAEGALSEVVNIQPNKIVCLTLFPPAPTTSYPAGESFGWTSTPKGFEATYLALDFLPP</sequence>
<accession>A0ABQ5GVY8</accession>
<reference evidence="1" key="2">
    <citation type="submission" date="2022-01" db="EMBL/GenBank/DDBJ databases">
        <authorList>
            <person name="Yamashiro T."/>
            <person name="Shiraishi A."/>
            <person name="Satake H."/>
            <person name="Nakayama K."/>
        </authorList>
    </citation>
    <scope>NUCLEOTIDE SEQUENCE</scope>
</reference>
<gene>
    <name evidence="1" type="ORF">Tco_1054147</name>
</gene>
<dbReference type="EMBL" id="BQNB010018932">
    <property type="protein sequence ID" value="GJT79805.1"/>
    <property type="molecule type" value="Genomic_DNA"/>
</dbReference>
<comment type="caution">
    <text evidence="1">The sequence shown here is derived from an EMBL/GenBank/DDBJ whole genome shotgun (WGS) entry which is preliminary data.</text>
</comment>
<evidence type="ECO:0000313" key="1">
    <source>
        <dbReference type="EMBL" id="GJT79805.1"/>
    </source>
</evidence>
<protein>
    <submittedName>
        <fullName evidence="1">Uncharacterized protein</fullName>
    </submittedName>
</protein>
<evidence type="ECO:0000313" key="2">
    <source>
        <dbReference type="Proteomes" id="UP001151760"/>
    </source>
</evidence>
<name>A0ABQ5GVY8_9ASTR</name>
<keyword evidence="2" id="KW-1185">Reference proteome</keyword>